<reference evidence="2" key="1">
    <citation type="journal article" date="2019" name="Int. J. Syst. Evol. Microbiol.">
        <title>The Global Catalogue of Microorganisms (GCM) 10K type strain sequencing project: providing services to taxonomists for standard genome sequencing and annotation.</title>
        <authorList>
            <consortium name="The Broad Institute Genomics Platform"/>
            <consortium name="The Broad Institute Genome Sequencing Center for Infectious Disease"/>
            <person name="Wu L."/>
            <person name="Ma J."/>
        </authorList>
    </citation>
    <scope>NUCLEOTIDE SEQUENCE [LARGE SCALE GENOMIC DNA]</scope>
    <source>
        <strain evidence="2">CGMCC 4.7677</strain>
    </source>
</reference>
<gene>
    <name evidence="1" type="ORF">GCM10017786_74370</name>
</gene>
<dbReference type="Proteomes" id="UP000605897">
    <property type="component" value="Unassembled WGS sequence"/>
</dbReference>
<name>A0ABQ3JMC9_9PSEU</name>
<evidence type="ECO:0000313" key="1">
    <source>
        <dbReference type="EMBL" id="GHF29362.1"/>
    </source>
</evidence>
<organism evidence="1 2">
    <name type="scientific">Amycolatopsis deserti</name>
    <dbReference type="NCBI Taxonomy" id="185696"/>
    <lineage>
        <taxon>Bacteria</taxon>
        <taxon>Bacillati</taxon>
        <taxon>Actinomycetota</taxon>
        <taxon>Actinomycetes</taxon>
        <taxon>Pseudonocardiales</taxon>
        <taxon>Pseudonocardiaceae</taxon>
        <taxon>Amycolatopsis</taxon>
    </lineage>
</organism>
<protein>
    <submittedName>
        <fullName evidence="1">Uncharacterized protein</fullName>
    </submittedName>
</protein>
<sequence>MLDRYPRLTLAEEFVRCFRDQAERKPDSSAAAAIGNDLATRIARNPLEQSR</sequence>
<keyword evidence="2" id="KW-1185">Reference proteome</keyword>
<accession>A0ABQ3JMC9</accession>
<proteinExistence type="predicted"/>
<comment type="caution">
    <text evidence="1">The sequence shown here is derived from an EMBL/GenBank/DDBJ whole genome shotgun (WGS) entry which is preliminary data.</text>
</comment>
<dbReference type="RefSeq" id="WP_229874927.1">
    <property type="nucleotide sequence ID" value="NZ_BNAU01000013.1"/>
</dbReference>
<evidence type="ECO:0000313" key="2">
    <source>
        <dbReference type="Proteomes" id="UP000605897"/>
    </source>
</evidence>
<dbReference type="EMBL" id="BNAU01000013">
    <property type="protein sequence ID" value="GHF29362.1"/>
    <property type="molecule type" value="Genomic_DNA"/>
</dbReference>